<dbReference type="Proteomes" id="UP000619457">
    <property type="component" value="Unassembled WGS sequence"/>
</dbReference>
<keyword evidence="5" id="KW-0547">Nucleotide-binding</keyword>
<evidence type="ECO:0000256" key="1">
    <source>
        <dbReference type="ARBA" id="ARBA00004496"/>
    </source>
</evidence>
<organism evidence="11 12">
    <name type="scientific">Echinicola pacifica</name>
    <dbReference type="NCBI Taxonomy" id="346377"/>
    <lineage>
        <taxon>Bacteria</taxon>
        <taxon>Pseudomonadati</taxon>
        <taxon>Bacteroidota</taxon>
        <taxon>Cytophagia</taxon>
        <taxon>Cytophagales</taxon>
        <taxon>Cyclobacteriaceae</taxon>
        <taxon>Echinicola</taxon>
    </lineage>
</organism>
<dbReference type="GO" id="GO:0005737">
    <property type="term" value="C:cytoplasm"/>
    <property type="evidence" value="ECO:0007669"/>
    <property type="project" value="UniProtKB-SubCell"/>
</dbReference>
<dbReference type="Gene3D" id="3.40.50.300">
    <property type="entry name" value="P-loop containing nucleotide triphosphate hydrolases"/>
    <property type="match status" value="2"/>
</dbReference>
<dbReference type="InterPro" id="IPR050534">
    <property type="entry name" value="Coronavir_polyprotein_1ab"/>
</dbReference>
<accession>A0A918QBZ6</accession>
<dbReference type="GO" id="GO:0005524">
    <property type="term" value="F:ATP binding"/>
    <property type="evidence" value="ECO:0007669"/>
    <property type="project" value="UniProtKB-KW"/>
</dbReference>
<dbReference type="EMBL" id="BMWX01000009">
    <property type="protein sequence ID" value="GGZ39564.1"/>
    <property type="molecule type" value="Genomic_DNA"/>
</dbReference>
<evidence type="ECO:0000256" key="4">
    <source>
        <dbReference type="ARBA" id="ARBA00022490"/>
    </source>
</evidence>
<evidence type="ECO:0000256" key="9">
    <source>
        <dbReference type="SAM" id="Coils"/>
    </source>
</evidence>
<dbReference type="Pfam" id="PF13087">
    <property type="entry name" value="AAA_12"/>
    <property type="match status" value="1"/>
</dbReference>
<dbReference type="RefSeq" id="WP_018476088.1">
    <property type="nucleotide sequence ID" value="NZ_BMWX01000009.1"/>
</dbReference>
<dbReference type="InterPro" id="IPR041677">
    <property type="entry name" value="DNA2/NAM7_AAA_11"/>
</dbReference>
<sequence length="643" mass="71916">MSKIQEELENTLKLLKIEWKEELEQYRAKTLGASITDKIKDGICWYPVQITKTRVGMGERLIIHLEKSPSTQSHSFQSGKSVALFSNASEGKQLRAGAVINSVKKNTMVLTLTGREWPDWLHDGKLGLDLQFDEASYKEMQWAMESVIKAHEGRLGQLKEILLGAVPAAISEDTKAIDVQPTLNESQEAAVALVAQAQDIAVIHGPPGTGKTTTLVEAIQHTCKRTHQVLVCAPSNAAVDLLVEKLASSGLNALRLGHPARVDDQILELTLDARISRHSSFKDLKRLRRSVDEFRKQGRKFKRNFGAAERAQRKELLAEATHAKEAAQQLEEYIIYDIFQQTQVIATTLVGAAHSSIKGMSFPVVFIDEAAQGLEPATWIPILKSHKVVMAGDHCQLPPTIKSYEAARAGLSETLFEKVIKRNPKNSQMLSLQYRMPQLIMEFPANRFYKGQLKASPSALLHQLQPEEPVMEYIDTAGSGFSEHLEKDSLSKLNTEEAKLCLKILSNLIDRLGLDQVKEQGYSIGIISPYKAQVRKINELIDEEEEFKSLRSLEDQTTIGSIDGFQGQERDIVVLSLVRSNETGEIGFLGDYRRMNVALTRAKRKLIVVGDSATLSTDTFYQEFLDFVTDKGLYKSVYEFMDF</sequence>
<keyword evidence="6" id="KW-0378">Hydrolase</keyword>
<dbReference type="InterPro" id="IPR048761">
    <property type="entry name" value="SMUBP-2_HCS1_1B"/>
</dbReference>
<reference evidence="11" key="1">
    <citation type="journal article" date="2014" name="Int. J. Syst. Evol. Microbiol.">
        <title>Complete genome sequence of Corynebacterium casei LMG S-19264T (=DSM 44701T), isolated from a smear-ripened cheese.</title>
        <authorList>
            <consortium name="US DOE Joint Genome Institute (JGI-PGF)"/>
            <person name="Walter F."/>
            <person name="Albersmeier A."/>
            <person name="Kalinowski J."/>
            <person name="Ruckert C."/>
        </authorList>
    </citation>
    <scope>NUCLEOTIDE SEQUENCE</scope>
    <source>
        <strain evidence="11">KCTC 12368</strain>
    </source>
</reference>
<dbReference type="GO" id="GO:0016787">
    <property type="term" value="F:hydrolase activity"/>
    <property type="evidence" value="ECO:0007669"/>
    <property type="project" value="UniProtKB-KW"/>
</dbReference>
<dbReference type="InterPro" id="IPR027417">
    <property type="entry name" value="P-loop_NTPase"/>
</dbReference>
<evidence type="ECO:0000313" key="11">
    <source>
        <dbReference type="EMBL" id="GGZ39564.1"/>
    </source>
</evidence>
<evidence type="ECO:0000256" key="8">
    <source>
        <dbReference type="ARBA" id="ARBA00022840"/>
    </source>
</evidence>
<comment type="caution">
    <text evidence="11">The sequence shown here is derived from an EMBL/GenBank/DDBJ whole genome shotgun (WGS) entry which is preliminary data.</text>
</comment>
<dbReference type="GO" id="GO:0003723">
    <property type="term" value="F:RNA binding"/>
    <property type="evidence" value="ECO:0007669"/>
    <property type="project" value="InterPro"/>
</dbReference>
<feature type="domain" description="AAA+ ATPase" evidence="10">
    <location>
        <begin position="197"/>
        <end position="612"/>
    </location>
</feature>
<dbReference type="PANTHER" id="PTHR43788">
    <property type="entry name" value="DNA2/NAM7 HELICASE FAMILY MEMBER"/>
    <property type="match status" value="1"/>
</dbReference>
<dbReference type="InterPro" id="IPR003593">
    <property type="entry name" value="AAA+_ATPase"/>
</dbReference>
<name>A0A918QBZ6_9BACT</name>
<gene>
    <name evidence="11" type="ORF">GCM10007049_36090</name>
</gene>
<dbReference type="GO" id="GO:0005694">
    <property type="term" value="C:chromosome"/>
    <property type="evidence" value="ECO:0007669"/>
    <property type="project" value="UniProtKB-ARBA"/>
</dbReference>
<keyword evidence="9" id="KW-0175">Coiled coil</keyword>
<keyword evidence="7 11" id="KW-0347">Helicase</keyword>
<evidence type="ECO:0000256" key="5">
    <source>
        <dbReference type="ARBA" id="ARBA00022741"/>
    </source>
</evidence>
<evidence type="ECO:0000313" key="12">
    <source>
        <dbReference type="Proteomes" id="UP000619457"/>
    </source>
</evidence>
<dbReference type="Pfam" id="PF21138">
    <property type="entry name" value="SMUBP-2_HCS1_1B"/>
    <property type="match status" value="1"/>
</dbReference>
<dbReference type="Gene3D" id="2.40.30.270">
    <property type="match status" value="1"/>
</dbReference>
<dbReference type="AlphaFoldDB" id="A0A918QBZ6"/>
<dbReference type="InterPro" id="IPR047187">
    <property type="entry name" value="SF1_C_Upf1"/>
</dbReference>
<evidence type="ECO:0000256" key="3">
    <source>
        <dbReference type="ARBA" id="ARBA00012551"/>
    </source>
</evidence>
<comment type="similarity">
    <text evidence="2">Belongs to the DNA2/NAM7 helicase family.</text>
</comment>
<comment type="subcellular location">
    <subcellularLocation>
        <location evidence="1">Cytoplasm</location>
    </subcellularLocation>
</comment>
<evidence type="ECO:0000256" key="6">
    <source>
        <dbReference type="ARBA" id="ARBA00022801"/>
    </source>
</evidence>
<evidence type="ECO:0000256" key="7">
    <source>
        <dbReference type="ARBA" id="ARBA00022806"/>
    </source>
</evidence>
<keyword evidence="12" id="KW-1185">Reference proteome</keyword>
<dbReference type="Pfam" id="PF13086">
    <property type="entry name" value="AAA_11"/>
    <property type="match status" value="1"/>
</dbReference>
<evidence type="ECO:0000256" key="2">
    <source>
        <dbReference type="ARBA" id="ARBA00007913"/>
    </source>
</evidence>
<dbReference type="SMART" id="SM00382">
    <property type="entry name" value="AAA"/>
    <property type="match status" value="1"/>
</dbReference>
<keyword evidence="8" id="KW-0067">ATP-binding</keyword>
<dbReference type="EC" id="3.6.4.12" evidence="3"/>
<dbReference type="InterPro" id="IPR041679">
    <property type="entry name" value="DNA2/NAM7-like_C"/>
</dbReference>
<protein>
    <recommendedName>
        <fullName evidence="3">DNA helicase</fullName>
        <ecNumber evidence="3">3.6.4.12</ecNumber>
    </recommendedName>
</protein>
<feature type="coiled-coil region" evidence="9">
    <location>
        <begin position="284"/>
        <end position="333"/>
    </location>
</feature>
<keyword evidence="4" id="KW-0963">Cytoplasm</keyword>
<dbReference type="FunFam" id="3.40.50.300:FF:000326">
    <property type="entry name" value="P-loop containing nucleoside triphosphate hydrolase"/>
    <property type="match status" value="1"/>
</dbReference>
<dbReference type="GO" id="GO:0043139">
    <property type="term" value="F:5'-3' DNA helicase activity"/>
    <property type="evidence" value="ECO:0007669"/>
    <property type="project" value="TreeGrafter"/>
</dbReference>
<dbReference type="PANTHER" id="PTHR43788:SF8">
    <property type="entry name" value="DNA-BINDING PROTEIN SMUBP-2"/>
    <property type="match status" value="1"/>
</dbReference>
<dbReference type="CDD" id="cd18808">
    <property type="entry name" value="SF1_C_Upf1"/>
    <property type="match status" value="1"/>
</dbReference>
<reference evidence="11" key="2">
    <citation type="submission" date="2020-09" db="EMBL/GenBank/DDBJ databases">
        <authorList>
            <person name="Sun Q."/>
            <person name="Kim S."/>
        </authorList>
    </citation>
    <scope>NUCLEOTIDE SEQUENCE</scope>
    <source>
        <strain evidence="11">KCTC 12368</strain>
    </source>
</reference>
<proteinExistence type="inferred from homology"/>
<dbReference type="SUPFAM" id="SSF52540">
    <property type="entry name" value="P-loop containing nucleoside triphosphate hydrolases"/>
    <property type="match status" value="1"/>
</dbReference>
<evidence type="ECO:0000259" key="10">
    <source>
        <dbReference type="SMART" id="SM00382"/>
    </source>
</evidence>